<protein>
    <submittedName>
        <fullName evidence="1">Jg12140 protein</fullName>
    </submittedName>
</protein>
<reference evidence="1" key="1">
    <citation type="submission" date="2022-03" db="EMBL/GenBank/DDBJ databases">
        <authorList>
            <person name="Lindestad O."/>
        </authorList>
    </citation>
    <scope>NUCLEOTIDE SEQUENCE</scope>
</reference>
<dbReference type="AlphaFoldDB" id="A0A8S4S0X0"/>
<keyword evidence="2" id="KW-1185">Reference proteome</keyword>
<dbReference type="EMBL" id="CAKXAJ010025796">
    <property type="protein sequence ID" value="CAH2244039.1"/>
    <property type="molecule type" value="Genomic_DNA"/>
</dbReference>
<name>A0A8S4S0X0_9NEOP</name>
<dbReference type="Proteomes" id="UP000838756">
    <property type="component" value="Unassembled WGS sequence"/>
</dbReference>
<accession>A0A8S4S0X0</accession>
<organism evidence="1 2">
    <name type="scientific">Pararge aegeria aegeria</name>
    <dbReference type="NCBI Taxonomy" id="348720"/>
    <lineage>
        <taxon>Eukaryota</taxon>
        <taxon>Metazoa</taxon>
        <taxon>Ecdysozoa</taxon>
        <taxon>Arthropoda</taxon>
        <taxon>Hexapoda</taxon>
        <taxon>Insecta</taxon>
        <taxon>Pterygota</taxon>
        <taxon>Neoptera</taxon>
        <taxon>Endopterygota</taxon>
        <taxon>Lepidoptera</taxon>
        <taxon>Glossata</taxon>
        <taxon>Ditrysia</taxon>
        <taxon>Papilionoidea</taxon>
        <taxon>Nymphalidae</taxon>
        <taxon>Satyrinae</taxon>
        <taxon>Satyrini</taxon>
        <taxon>Parargina</taxon>
        <taxon>Pararge</taxon>
    </lineage>
</organism>
<dbReference type="OrthoDB" id="7399792at2759"/>
<sequence>MRESMKENRNKNNNIMMLKIKYEGVFNLFSRIKQRLLSQRITRSVSKDNSLSNFIILEDYRCMPLLGDEDAVPFWEVHIVKYTIVLTKEYDNNIPL</sequence>
<evidence type="ECO:0000313" key="2">
    <source>
        <dbReference type="Proteomes" id="UP000838756"/>
    </source>
</evidence>
<gene>
    <name evidence="1" type="primary">jg12140</name>
    <name evidence="1" type="ORF">PAEG_LOCUS20047</name>
</gene>
<comment type="caution">
    <text evidence="1">The sequence shown here is derived from an EMBL/GenBank/DDBJ whole genome shotgun (WGS) entry which is preliminary data.</text>
</comment>
<evidence type="ECO:0000313" key="1">
    <source>
        <dbReference type="EMBL" id="CAH2244039.1"/>
    </source>
</evidence>
<proteinExistence type="predicted"/>